<comment type="caution">
    <text evidence="1">The sequence shown here is derived from an EMBL/GenBank/DDBJ whole genome shotgun (WGS) entry which is preliminary data.</text>
</comment>
<proteinExistence type="predicted"/>
<dbReference type="SUPFAM" id="SSF49313">
    <property type="entry name" value="Cadherin-like"/>
    <property type="match status" value="1"/>
</dbReference>
<name>A0A3S5CLB0_9PLAT</name>
<protein>
    <recommendedName>
        <fullName evidence="3">Cadherin domain-containing protein</fullName>
    </recommendedName>
</protein>
<gene>
    <name evidence="1" type="ORF">PXEA_LOCUS11295</name>
</gene>
<dbReference type="Gene3D" id="2.60.40.60">
    <property type="entry name" value="Cadherins"/>
    <property type="match status" value="1"/>
</dbReference>
<dbReference type="InterPro" id="IPR015919">
    <property type="entry name" value="Cadherin-like_sf"/>
</dbReference>
<dbReference type="OrthoDB" id="6252479at2759"/>
<dbReference type="AlphaFoldDB" id="A0A3S5CLB0"/>
<keyword evidence="2" id="KW-1185">Reference proteome</keyword>
<reference evidence="1" key="1">
    <citation type="submission" date="2018-11" db="EMBL/GenBank/DDBJ databases">
        <authorList>
            <consortium name="Pathogen Informatics"/>
        </authorList>
    </citation>
    <scope>NUCLEOTIDE SEQUENCE</scope>
</reference>
<accession>A0A3S5CLB0</accession>
<sequence>MIIRILVEAFDPDAGVNGTITYSLTSIQPRSVPPYLRIDPVSGIVHLTRAPPADWIGRKQLEAEVLAQDGGGKSATIGLI</sequence>
<dbReference type="Proteomes" id="UP000784294">
    <property type="component" value="Unassembled WGS sequence"/>
</dbReference>
<dbReference type="CDD" id="cd11304">
    <property type="entry name" value="Cadherin_repeat"/>
    <property type="match status" value="1"/>
</dbReference>
<dbReference type="GO" id="GO:0016020">
    <property type="term" value="C:membrane"/>
    <property type="evidence" value="ECO:0007669"/>
    <property type="project" value="InterPro"/>
</dbReference>
<dbReference type="EMBL" id="CAAALY010034499">
    <property type="protein sequence ID" value="VEL17855.1"/>
    <property type="molecule type" value="Genomic_DNA"/>
</dbReference>
<organism evidence="1 2">
    <name type="scientific">Protopolystoma xenopodis</name>
    <dbReference type="NCBI Taxonomy" id="117903"/>
    <lineage>
        <taxon>Eukaryota</taxon>
        <taxon>Metazoa</taxon>
        <taxon>Spiralia</taxon>
        <taxon>Lophotrochozoa</taxon>
        <taxon>Platyhelminthes</taxon>
        <taxon>Monogenea</taxon>
        <taxon>Polyopisthocotylea</taxon>
        <taxon>Polystomatidea</taxon>
        <taxon>Polystomatidae</taxon>
        <taxon>Protopolystoma</taxon>
    </lineage>
</organism>
<dbReference type="GO" id="GO:0005509">
    <property type="term" value="F:calcium ion binding"/>
    <property type="evidence" value="ECO:0007669"/>
    <property type="project" value="InterPro"/>
</dbReference>
<evidence type="ECO:0000313" key="2">
    <source>
        <dbReference type="Proteomes" id="UP000784294"/>
    </source>
</evidence>
<evidence type="ECO:0000313" key="1">
    <source>
        <dbReference type="EMBL" id="VEL17855.1"/>
    </source>
</evidence>
<evidence type="ECO:0008006" key="3">
    <source>
        <dbReference type="Google" id="ProtNLM"/>
    </source>
</evidence>